<reference evidence="3" key="3">
    <citation type="submission" date="2016-06" db="UniProtKB">
        <authorList>
            <consortium name="WormBaseParasite"/>
        </authorList>
    </citation>
    <scope>IDENTIFICATION</scope>
</reference>
<evidence type="ECO:0000313" key="2">
    <source>
        <dbReference type="Proteomes" id="UP000050741"/>
    </source>
</evidence>
<reference evidence="2" key="1">
    <citation type="submission" date="2013-12" db="EMBL/GenBank/DDBJ databases">
        <authorList>
            <person name="Aslett M."/>
        </authorList>
    </citation>
    <scope>NUCLEOTIDE SEQUENCE [LARGE SCALE GENOMIC DNA]</scope>
    <source>
        <strain evidence="2">Lindley</strain>
    </source>
</reference>
<keyword evidence="2" id="KW-1185">Reference proteome</keyword>
<dbReference type="Pfam" id="PF01399">
    <property type="entry name" value="PCI"/>
    <property type="match status" value="1"/>
</dbReference>
<dbReference type="Proteomes" id="UP000050741">
    <property type="component" value="Unassembled WGS sequence"/>
</dbReference>
<dbReference type="Gene3D" id="1.25.40.570">
    <property type="match status" value="1"/>
</dbReference>
<organism evidence="2 3">
    <name type="scientific">Globodera pallida</name>
    <name type="common">Potato cyst nematode worm</name>
    <name type="synonym">Heterodera pallida</name>
    <dbReference type="NCBI Taxonomy" id="36090"/>
    <lineage>
        <taxon>Eukaryota</taxon>
        <taxon>Metazoa</taxon>
        <taxon>Ecdysozoa</taxon>
        <taxon>Nematoda</taxon>
        <taxon>Chromadorea</taxon>
        <taxon>Rhabditida</taxon>
        <taxon>Tylenchina</taxon>
        <taxon>Tylenchomorpha</taxon>
        <taxon>Tylenchoidea</taxon>
        <taxon>Heteroderidae</taxon>
        <taxon>Heteroderinae</taxon>
        <taxon>Globodera</taxon>
    </lineage>
</organism>
<dbReference type="PROSITE" id="PS50250">
    <property type="entry name" value="PCI"/>
    <property type="match status" value="1"/>
</dbReference>
<protein>
    <submittedName>
        <fullName evidence="3">PCI domain-containing protein</fullName>
    </submittedName>
</protein>
<reference evidence="2" key="2">
    <citation type="submission" date="2014-05" db="EMBL/GenBank/DDBJ databases">
        <title>The genome and life-stage specific transcriptomes of Globodera pallida elucidate key aspects of plant parasitism by a cyst nematode.</title>
        <authorList>
            <person name="Cotton J.A."/>
            <person name="Lilley C.J."/>
            <person name="Jones L.M."/>
            <person name="Kikuchi T."/>
            <person name="Reid A.J."/>
            <person name="Thorpe P."/>
            <person name="Tsai I.J."/>
            <person name="Beasley H."/>
            <person name="Blok V."/>
            <person name="Cock P.J.A."/>
            <person name="Van den Akker S.E."/>
            <person name="Holroyd N."/>
            <person name="Hunt M."/>
            <person name="Mantelin S."/>
            <person name="Naghra H."/>
            <person name="Pain A."/>
            <person name="Palomares-Rius J.E."/>
            <person name="Zarowiecki M."/>
            <person name="Berriman M."/>
            <person name="Jones J.T."/>
            <person name="Urwin P.E."/>
        </authorList>
    </citation>
    <scope>NUCLEOTIDE SEQUENCE [LARGE SCALE GENOMIC DNA]</scope>
    <source>
        <strain evidence="2">Lindley</strain>
    </source>
</reference>
<sequence length="217" mass="24784">MKAELKRGGSTNSFKNELDEAVAKELGLSLATIYNWKRKLGQINVITSYSIHYTKLYEADDRDFKTAYSYFFEAFQAFDSVNEPALAQQALKYMLLSKVMLDQADEVHSIMAGKTAAKYAKTETEAMHAIAEAAKKRSLAEFNEAIKKYKDVLEKDPVVKQHFGNIQDTMFEKELSRLIQPYSCVQMEHIAKCVGLDRARVERRLSQMLLDKKFSGE</sequence>
<accession>A0A183CAG4</accession>
<feature type="domain" description="PCI" evidence="1">
    <location>
        <begin position="63"/>
        <end position="217"/>
    </location>
</feature>
<dbReference type="InterPro" id="IPR050871">
    <property type="entry name" value="26S_Proteasome/COP9_Components"/>
</dbReference>
<dbReference type="SUPFAM" id="SSF46785">
    <property type="entry name" value="Winged helix' DNA-binding domain"/>
    <property type="match status" value="1"/>
</dbReference>
<evidence type="ECO:0000313" key="3">
    <source>
        <dbReference type="WBParaSite" id="GPLIN_000986400"/>
    </source>
</evidence>
<evidence type="ECO:0000259" key="1">
    <source>
        <dbReference type="PROSITE" id="PS50250"/>
    </source>
</evidence>
<dbReference type="InterPro" id="IPR036390">
    <property type="entry name" value="WH_DNA-bd_sf"/>
</dbReference>
<dbReference type="AlphaFoldDB" id="A0A183CAG4"/>
<proteinExistence type="predicted"/>
<name>A0A183CAG4_GLOPA</name>
<dbReference type="SMART" id="SM00753">
    <property type="entry name" value="PAM"/>
    <property type="match status" value="1"/>
</dbReference>
<dbReference type="InterPro" id="IPR000717">
    <property type="entry name" value="PCI_dom"/>
</dbReference>
<dbReference type="WBParaSite" id="GPLIN_000986400">
    <property type="protein sequence ID" value="GPLIN_000986400"/>
    <property type="gene ID" value="GPLIN_000986400"/>
</dbReference>
<dbReference type="PANTHER" id="PTHR10678">
    <property type="entry name" value="26S PROTEASOME NON-ATPASE REGULATORY SUBUNIT 11/COP9 SIGNALOSOME COMPLEX SUBUNIT 2"/>
    <property type="match status" value="1"/>
</dbReference>